<organism evidence="18 19">
    <name type="scientific">Paramecium primaurelia</name>
    <dbReference type="NCBI Taxonomy" id="5886"/>
    <lineage>
        <taxon>Eukaryota</taxon>
        <taxon>Sar</taxon>
        <taxon>Alveolata</taxon>
        <taxon>Ciliophora</taxon>
        <taxon>Intramacronucleata</taxon>
        <taxon>Oligohymenophorea</taxon>
        <taxon>Peniculida</taxon>
        <taxon>Parameciidae</taxon>
        <taxon>Paramecium</taxon>
    </lineage>
</organism>
<evidence type="ECO:0000256" key="4">
    <source>
        <dbReference type="ARBA" id="ARBA00022701"/>
    </source>
</evidence>
<comment type="similarity">
    <text evidence="2">Belongs to the dynein heavy chain family.</text>
</comment>
<feature type="domain" description="IPT/TIG" evidence="17">
    <location>
        <begin position="359"/>
        <end position="450"/>
    </location>
</feature>
<dbReference type="InterPro" id="IPR026983">
    <property type="entry name" value="DHC"/>
</dbReference>
<dbReference type="EMBL" id="CAJJDM010000191">
    <property type="protein sequence ID" value="CAD8116861.1"/>
    <property type="molecule type" value="Genomic_DNA"/>
</dbReference>
<feature type="domain" description="AAA+ ATPase" evidence="16">
    <location>
        <begin position="2015"/>
        <end position="2164"/>
    </location>
</feature>
<feature type="region of interest" description="Disordered" evidence="15">
    <location>
        <begin position="520"/>
        <end position="539"/>
    </location>
</feature>
<evidence type="ECO:0000256" key="6">
    <source>
        <dbReference type="ARBA" id="ARBA00022840"/>
    </source>
</evidence>
<dbReference type="Pfam" id="PF17857">
    <property type="entry name" value="AAA_lid_1"/>
    <property type="match status" value="1"/>
</dbReference>
<evidence type="ECO:0000256" key="15">
    <source>
        <dbReference type="SAM" id="MobiDB-lite"/>
    </source>
</evidence>
<dbReference type="GO" id="GO:0030286">
    <property type="term" value="C:dynein complex"/>
    <property type="evidence" value="ECO:0007669"/>
    <property type="project" value="UniProtKB-KW"/>
</dbReference>
<dbReference type="OMA" id="QRENMAG"/>
<evidence type="ECO:0000256" key="7">
    <source>
        <dbReference type="ARBA" id="ARBA00023017"/>
    </source>
</evidence>
<evidence type="ECO:0000256" key="13">
    <source>
        <dbReference type="PROSITE-ProRule" id="PRU00087"/>
    </source>
</evidence>
<evidence type="ECO:0000313" key="19">
    <source>
        <dbReference type="Proteomes" id="UP000688137"/>
    </source>
</evidence>
<dbReference type="GO" id="GO:0005874">
    <property type="term" value="C:microtubule"/>
    <property type="evidence" value="ECO:0007669"/>
    <property type="project" value="UniProtKB-KW"/>
</dbReference>
<dbReference type="PROSITE" id="PS50194">
    <property type="entry name" value="FILAMIN_REPEAT"/>
    <property type="match status" value="1"/>
</dbReference>
<comment type="subcellular location">
    <subcellularLocation>
        <location evidence="1">Cytoplasm</location>
        <location evidence="1">Cytoskeleton</location>
        <location evidence="1">Cilium axoneme</location>
    </subcellularLocation>
</comment>
<dbReference type="InterPro" id="IPR017868">
    <property type="entry name" value="Filamin/ABP280_repeat-like"/>
</dbReference>
<evidence type="ECO:0000256" key="14">
    <source>
        <dbReference type="SAM" id="Coils"/>
    </source>
</evidence>
<keyword evidence="11" id="KW-0206">Cytoskeleton</keyword>
<dbReference type="FunFam" id="1.20.140.100:FF:000001">
    <property type="entry name" value="dynein heavy chain 17, axonemal"/>
    <property type="match status" value="1"/>
</dbReference>
<dbReference type="Pfam" id="PF00630">
    <property type="entry name" value="Filamin"/>
    <property type="match status" value="1"/>
</dbReference>
<evidence type="ECO:0000256" key="9">
    <source>
        <dbReference type="ARBA" id="ARBA00023069"/>
    </source>
</evidence>
<keyword evidence="9" id="KW-0969">Cilium</keyword>
<evidence type="ECO:0000256" key="10">
    <source>
        <dbReference type="ARBA" id="ARBA00023175"/>
    </source>
</evidence>
<evidence type="ECO:0000256" key="3">
    <source>
        <dbReference type="ARBA" id="ARBA00022490"/>
    </source>
</evidence>
<keyword evidence="12" id="KW-0966">Cell projection</keyword>
<evidence type="ECO:0000259" key="17">
    <source>
        <dbReference type="SMART" id="SM00429"/>
    </source>
</evidence>
<dbReference type="FunFam" id="3.40.50.300:FF:002141">
    <property type="entry name" value="Dynein heavy chain"/>
    <property type="match status" value="1"/>
</dbReference>
<dbReference type="Pfam" id="PF12775">
    <property type="entry name" value="AAA_7"/>
    <property type="match status" value="1"/>
</dbReference>
<dbReference type="FunFam" id="1.20.920.30:FF:000002">
    <property type="entry name" value="Dynein axonemal heavy chain 3"/>
    <property type="match status" value="1"/>
</dbReference>
<dbReference type="InterPro" id="IPR002909">
    <property type="entry name" value="IPT_dom"/>
</dbReference>
<gene>
    <name evidence="18" type="ORF">PPRIM_AZ9-3.1.T1820024</name>
</gene>
<feature type="coiled-coil region" evidence="14">
    <location>
        <begin position="721"/>
        <end position="817"/>
    </location>
</feature>
<dbReference type="Pfam" id="PF12777">
    <property type="entry name" value="MT"/>
    <property type="match status" value="1"/>
</dbReference>
<feature type="repeat" description="Filamin" evidence="13">
    <location>
        <begin position="450"/>
        <end position="638"/>
    </location>
</feature>
<keyword evidence="4" id="KW-0493">Microtubule</keyword>
<comment type="caution">
    <text evidence="18">The sequence shown here is derived from an EMBL/GenBank/DDBJ whole genome shotgun (WGS) entry which is preliminary data.</text>
</comment>
<evidence type="ECO:0000256" key="1">
    <source>
        <dbReference type="ARBA" id="ARBA00004430"/>
    </source>
</evidence>
<dbReference type="GO" id="GO:0005524">
    <property type="term" value="F:ATP binding"/>
    <property type="evidence" value="ECO:0007669"/>
    <property type="project" value="UniProtKB-KW"/>
</dbReference>
<dbReference type="FunFam" id="1.20.58.1120:FF:000001">
    <property type="entry name" value="dynein heavy chain 2, axonemal"/>
    <property type="match status" value="1"/>
</dbReference>
<sequence length="2749" mass="315319">MPQPLVWVQVKQSGQIPTPRSGHTFVTVGRTHILFGGLDSEKKPDAEKKNTKIAPNNQVYSLRVAPNVCEWKLVQCIGDPPLPRTNHAACAIGPDKMLIFGGFYTSNLRFNDTFILRTTNFQWAQPPNQKVTGEPKNAESKIGAPEPRGNHSATFHKNKVYVFGGHGGVGYATKSFNDLYVLDCESFEWSQLEPTGTPPDPRGGHNSQIMGLNDLLMIFGGWNQISQFQNIIIYDINNNSWVDPEISHEIPKWNMAGIMVPSIPSWKYFIFGGQVGNFEEGGNRTASRLVDDTFVLDVDAKKWSPVQLEEDKPVKPKTRESTTLIYDSSDSRIMMFGGWSNAWMNDMYALNVSSIVGPPYAIYSIKPCLGPLTGKTKVSIAGDGFKDSQNIVIRFFSGKAQEDVPGVFVSPTEITCETPSYEKHGARKAEVKVSMDKQDFTIMSQFYSYFLNSKAEKTLMFGPGVLRENAIKIDTMFYIQTRNLNNQNRESGADEFQIEITRPDILAELEEERQREAIRLQQLEQMDPEERERIEQESHKKRIVKRKKVKIPQEGEEQGENQESEYEEVEEDVPQEKTRLQLLEEKANIKYTIHDNDDGSYAVKYQIEEPCEVIVNVKLKNERGEYNEIRGSPKKAQFVDGVGPKNNQYTGQQLVNYVTNKNEEINKLIDTSRDNINIKDKNIQEDVNSLLEVMENLKKISDEKENILLLLDENEQILRTLEKHDMKKETEIKKVNKMQEEWKNLLKISQTVEKDISGPVKQEADKTKEKIKKFEEQLKEYLQGLKKETFYQYKTGIKDSQERFAEVQAQIDKFTKTLQNYEYYSRMFNFPDEVVGCQKNLDAIKQEVAAVQLLWEHIKKCEQKFSDYKRYKWATIDPNEMEDEVKKLRKFLIDMKGIDKRSNVFTGINEDLRKWGTFIPLLTELKDPAMNTSDSRHWKEVKVVVNQDFAIGDDMELDVIWNLKLFDYREKIEDISEQAKQELKMEKGIIKVDTFWKDVQFELLKHKDTDVRTLKMLDEHFETLEEHQLQVNNMLLSKYVKFFEKDVEKWKQDLGAIYDVIQLLSEVQKTWSFLENLFIQSEEVKKELPKESEQFVGIDKSMKEIMESGCQIKIILKFCTQPNMLKSLEKIQADLKVCEKALNEFLDSKRRAFPRFYFVSVNDLLDILSNGNSPAKINRHMSKIFQAIDKLELQEKDNERPFAKKMITCVGQEEVVLVQPLQLLNKVETYLQAMIDSMIDTLRELAKKSFGCYDAKTCQLQMDRKTWIDQDPAQIALLVNNIMWSVQVEEAFAKIANGDMNALKDYYKKSVDALTELIRFVRGDLTKSLRQKLMCLITMDAHSRDTIGKLIDEHVRKPDEFQWQSQLKFYWVDNDALIRIADASFNYSYEYLGNGPRLVITPLTDRIYVTATQALHLKMGCAPAGPAGTANALAKACYVFNCSSEMNYESMGNIYKGLASSGCWGCFDEFNRLLPEVLSVCSVQFKAVTDAIKQQKKTFLFPGGGEISLDPTCGVFITMNPGYLGRAELPEGLKALFRPITVVVPDLELICENMLMAEGFEEAKTLAHKFVTLYMLCRDLLSKQLHYDWGLRAIKSVLVVAGGFKRAEPNIAEQALLMRALRDFNIPKIAFQDLDVFSGLLSDLFPNINIPRKRDMAFEGIIEQVTAENRLDPDPDYILKIVQASELLEIRHCIFVMGPPGAGKSTTWKMLAKAQDKAGKKTTVVDLDPKVVSTRDLYGYNLPTKEWKDGLVSKVMRSLSEIQDINPKWILLDGDLDANWIESMNSVMDDNKILTLANNERIPLKPHMRMLFEIRDLRFATPATVSRAGILYISDDKGYQWRAYVKSWVKNNFNDDKFKQDLQKLFDRYIEGTLLFLKKHCKTLIPVNPISMIISLCKALLPLLQGEVKNMEYHFVYCCVWAIGGVLSEKDSIDYRKDFSNWWKGEWKTSVKFPSKGTVFDYFVEQNTENVKFDEWAKRLTNIDFDPQVMVMGNITVPTKETLATSELVKQFIYVQQPVLMIGQSGCGKTQLAKGILRDIVKAQPDNFTYQLINFNYYTDSTYLQAQLEQQLEKKAGRQFGPQGKGKLIYFIDDLNMPQLDPYDTQTAIALLRQHADYGHWYDLGKLSLKDIINTQTIAAMNPSAGSFFVNPRYQRHFWTVSIPIPDNESLFLIYNTFLSGHLKRFKPAVSENGPAIIKAALQLHTSVIQNFRKTAINFHYEFNLRHISNVIQGLLLADPAKFIDSDKLIRLWVHESERTYGDRLVSMDNLNTYKALMFDLLKKQFTKFNFSRFFAKDNPENLIFCNFLAGIGGDRFYDQMPNDKLEPVITEALKEYNDNFAYMGLVLFEDALKHVCRITRIVLPPGGHSLLVGVGGSGKQSLTKLAAFIMTYTLFMITISSNYGMNDLRGDLQLLYQKSGVRDEAIMFLFNEGQITSERFLTYINDLLSSGEVAELYNSDEKEVLINQIRPKVKADGRPDTRDSCWGWFIDKVRQNLHMTLCFSPVGESLRKRARQFPALVNSTVIDWFQPWPQDALYNVAQQFLKDIDVPTDQVREAIVKFMPFSFKLVNDLSVKLLEQERRYVYTTPKSFLELIKLYIFMLKTKKGMLEKNKERYENGLIKLRSTQDLVAEIEVQVKEKQQEAEQIKNEANQVAEVVGKEKAKAEIENAKAADEEAKCSTIKQDVEQKKTSTQADLDAAIPLVEQAKAALNGLSEKDFQVAKNFATPPSGVPDVFSATIFLLAGDF</sequence>
<protein>
    <submittedName>
        <fullName evidence="18">Uncharacterized protein</fullName>
    </submittedName>
</protein>
<dbReference type="Pfam" id="PF17852">
    <property type="entry name" value="Dynein_AAA_lid"/>
    <property type="match status" value="1"/>
</dbReference>
<dbReference type="SMART" id="SM00429">
    <property type="entry name" value="IPT"/>
    <property type="match status" value="1"/>
</dbReference>
<dbReference type="FunFam" id="1.10.8.710:FF:000002">
    <property type="entry name" value="dynein heavy chain 17, axonemal"/>
    <property type="match status" value="1"/>
</dbReference>
<evidence type="ECO:0000256" key="8">
    <source>
        <dbReference type="ARBA" id="ARBA00023054"/>
    </source>
</evidence>
<dbReference type="Pfam" id="PF12774">
    <property type="entry name" value="AAA_6"/>
    <property type="match status" value="1"/>
</dbReference>
<dbReference type="FunFam" id="3.40.50.300:FF:000063">
    <property type="entry name" value="dynein heavy chain 6, axonemal"/>
    <property type="match status" value="1"/>
</dbReference>
<dbReference type="Pfam" id="PF01833">
    <property type="entry name" value="TIG"/>
    <property type="match status" value="1"/>
</dbReference>
<feature type="compositionally biased region" description="Acidic residues" evidence="15">
    <location>
        <begin position="554"/>
        <end position="573"/>
    </location>
</feature>
<dbReference type="InterPro" id="IPR003593">
    <property type="entry name" value="AAA+_ATPase"/>
</dbReference>
<evidence type="ECO:0000313" key="18">
    <source>
        <dbReference type="EMBL" id="CAD8116861.1"/>
    </source>
</evidence>
<dbReference type="GO" id="GO:0007018">
    <property type="term" value="P:microtubule-based movement"/>
    <property type="evidence" value="ECO:0007669"/>
    <property type="project" value="InterPro"/>
</dbReference>
<dbReference type="InterPro" id="IPR035699">
    <property type="entry name" value="AAA_6"/>
</dbReference>
<dbReference type="Pfam" id="PF24681">
    <property type="entry name" value="Kelch_KLHDC2_KLHL20_DRC7"/>
    <property type="match status" value="1"/>
</dbReference>
<evidence type="ECO:0000256" key="11">
    <source>
        <dbReference type="ARBA" id="ARBA00023212"/>
    </source>
</evidence>
<dbReference type="InterPro" id="IPR024743">
    <property type="entry name" value="Dynein_HC_stalk"/>
</dbReference>
<proteinExistence type="inferred from homology"/>
<keyword evidence="10" id="KW-0505">Motor protein</keyword>
<dbReference type="PANTHER" id="PTHR45703">
    <property type="entry name" value="DYNEIN HEAVY CHAIN"/>
    <property type="match status" value="1"/>
</dbReference>
<feature type="compositionally biased region" description="Basic and acidic residues" evidence="15">
    <location>
        <begin position="528"/>
        <end position="538"/>
    </location>
</feature>
<dbReference type="InterPro" id="IPR041466">
    <property type="entry name" value="Dynein_AAA5_ext"/>
</dbReference>
<keyword evidence="3" id="KW-0963">Cytoplasm</keyword>
<dbReference type="GO" id="GO:0051959">
    <property type="term" value="F:dynein light intermediate chain binding"/>
    <property type="evidence" value="ECO:0007669"/>
    <property type="project" value="InterPro"/>
</dbReference>
<keyword evidence="19" id="KW-1185">Reference proteome</keyword>
<accession>A0A8S1QNS0</accession>
<feature type="coiled-coil region" evidence="14">
    <location>
        <begin position="2625"/>
        <end position="2682"/>
    </location>
</feature>
<feature type="region of interest" description="Disordered" evidence="15">
    <location>
        <begin position="545"/>
        <end position="575"/>
    </location>
</feature>
<dbReference type="Pfam" id="PF08393">
    <property type="entry name" value="DHC_N2"/>
    <property type="match status" value="1"/>
</dbReference>
<evidence type="ECO:0000256" key="5">
    <source>
        <dbReference type="ARBA" id="ARBA00022741"/>
    </source>
</evidence>
<keyword evidence="8 14" id="KW-0175">Coiled coil</keyword>
<evidence type="ECO:0000256" key="2">
    <source>
        <dbReference type="ARBA" id="ARBA00008887"/>
    </source>
</evidence>
<keyword evidence="6" id="KW-0067">ATP-binding</keyword>
<dbReference type="SMART" id="SM00382">
    <property type="entry name" value="AAA"/>
    <property type="match status" value="2"/>
</dbReference>
<keyword evidence="5" id="KW-0547">Nucleotide-binding</keyword>
<dbReference type="InterPro" id="IPR013602">
    <property type="entry name" value="Dynein_heavy_linker"/>
</dbReference>
<name>A0A8S1QNS0_PARPR</name>
<dbReference type="CDD" id="cd00102">
    <property type="entry name" value="IPT"/>
    <property type="match status" value="1"/>
</dbReference>
<dbReference type="InterPro" id="IPR024317">
    <property type="entry name" value="Dynein_heavy_chain_D4_dom"/>
</dbReference>
<dbReference type="PANTHER" id="PTHR45703:SF8">
    <property type="entry name" value="DYNEINS HEAVY CHAIN"/>
    <property type="match status" value="1"/>
</dbReference>
<feature type="domain" description="AAA+ ATPase" evidence="16">
    <location>
        <begin position="1690"/>
        <end position="1818"/>
    </location>
</feature>
<dbReference type="Pfam" id="PF12780">
    <property type="entry name" value="AAA_8"/>
    <property type="match status" value="1"/>
</dbReference>
<dbReference type="InterPro" id="IPR041589">
    <property type="entry name" value="DNAH3_AAA_lid_1"/>
</dbReference>
<reference evidence="18" key="1">
    <citation type="submission" date="2021-01" db="EMBL/GenBank/DDBJ databases">
        <authorList>
            <consortium name="Genoscope - CEA"/>
            <person name="William W."/>
        </authorList>
    </citation>
    <scope>NUCLEOTIDE SEQUENCE</scope>
</reference>
<evidence type="ECO:0000256" key="12">
    <source>
        <dbReference type="ARBA" id="ARBA00023273"/>
    </source>
</evidence>
<dbReference type="GO" id="GO:0005930">
    <property type="term" value="C:axoneme"/>
    <property type="evidence" value="ECO:0007669"/>
    <property type="project" value="UniProtKB-SubCell"/>
</dbReference>
<evidence type="ECO:0000259" key="16">
    <source>
        <dbReference type="SMART" id="SM00382"/>
    </source>
</evidence>
<dbReference type="Proteomes" id="UP000688137">
    <property type="component" value="Unassembled WGS sequence"/>
</dbReference>
<feature type="region of interest" description="Disordered" evidence="15">
    <location>
        <begin position="126"/>
        <end position="149"/>
    </location>
</feature>
<keyword evidence="7" id="KW-0243">Dynein</keyword>
<dbReference type="GO" id="GO:0045505">
    <property type="term" value="F:dynein intermediate chain binding"/>
    <property type="evidence" value="ECO:0007669"/>
    <property type="project" value="InterPro"/>
</dbReference>
<dbReference type="FunFam" id="3.40.50.300:FF:001275">
    <property type="entry name" value="Dynein heavy chain, putative"/>
    <property type="match status" value="1"/>
</dbReference>